<feature type="coiled-coil region" evidence="1">
    <location>
        <begin position="38"/>
        <end position="65"/>
    </location>
</feature>
<dbReference type="Proteomes" id="UP000322181">
    <property type="component" value="Unassembled WGS sequence"/>
</dbReference>
<evidence type="ECO:0000313" key="2">
    <source>
        <dbReference type="EMBL" id="KAA8713010.1"/>
    </source>
</evidence>
<evidence type="ECO:0000313" key="3">
    <source>
        <dbReference type="Proteomes" id="UP000322181"/>
    </source>
</evidence>
<accession>A0A5M9QX51</accession>
<reference evidence="2 3" key="1">
    <citation type="submission" date="2019-09" db="EMBL/GenBank/DDBJ databases">
        <title>Draft genome sequence of various Type strains from the CCUG.</title>
        <authorList>
            <person name="Pineiro-Iglesias B."/>
            <person name="Tunovic T."/>
            <person name="Unosson C."/>
            <person name="Inganas E."/>
            <person name="Ohlen M."/>
            <person name="Cardew S."/>
            <person name="Jensie-Markopoulos S."/>
            <person name="Salva-Serra F."/>
            <person name="Jaen-Luchoro D."/>
            <person name="Karlsson R."/>
            <person name="Svensson-Stadler L."/>
            <person name="Chun J."/>
            <person name="Moore E."/>
        </authorList>
    </citation>
    <scope>NUCLEOTIDE SEQUENCE [LARGE SCALE GENOMIC DNA]</scope>
    <source>
        <strain evidence="2 3">CCUG 53682T</strain>
    </source>
</reference>
<comment type="caution">
    <text evidence="2">The sequence shown here is derived from an EMBL/GenBank/DDBJ whole genome shotgun (WGS) entry which is preliminary data.</text>
</comment>
<proteinExistence type="predicted"/>
<dbReference type="AlphaFoldDB" id="A0A5M9QX51"/>
<sequence>MSEIAKTKRDIVVDQILSDLKTDLNNLDSVWTTQPELIVKYTAKLAEAERVCSDEKDRVDSLNAAIYNIVRSARSMNGTKSSESAIEAMVKQIERHFSGLDPDLNLNITFIQELPEKTEIIARTLSAARQKLIQSREMADLYKGALEGLRHRRDMVVQASKKAILDYEILGAGTFSGKK</sequence>
<organism evidence="2 3">
    <name type="scientific">Morganella psychrotolerans</name>
    <dbReference type="NCBI Taxonomy" id="368603"/>
    <lineage>
        <taxon>Bacteria</taxon>
        <taxon>Pseudomonadati</taxon>
        <taxon>Pseudomonadota</taxon>
        <taxon>Gammaproteobacteria</taxon>
        <taxon>Enterobacterales</taxon>
        <taxon>Morganellaceae</taxon>
        <taxon>Morganella</taxon>
    </lineage>
</organism>
<dbReference type="OrthoDB" id="6627321at2"/>
<evidence type="ECO:0000256" key="1">
    <source>
        <dbReference type="SAM" id="Coils"/>
    </source>
</evidence>
<dbReference type="EMBL" id="VXKB01000008">
    <property type="protein sequence ID" value="KAA8713010.1"/>
    <property type="molecule type" value="Genomic_DNA"/>
</dbReference>
<dbReference type="RefSeq" id="WP_082970822.1">
    <property type="nucleotide sequence ID" value="NZ_BAAAFS010000007.1"/>
</dbReference>
<keyword evidence="1" id="KW-0175">Coiled coil</keyword>
<name>A0A5M9QX51_9GAMM</name>
<protein>
    <submittedName>
        <fullName evidence="2">Uncharacterized protein</fullName>
    </submittedName>
</protein>
<gene>
    <name evidence="2" type="ORF">F4V73_18005</name>
</gene>